<reference evidence="2" key="1">
    <citation type="submission" date="2025-08" db="UniProtKB">
        <authorList>
            <consortium name="RefSeq"/>
        </authorList>
    </citation>
    <scope>IDENTIFICATION</scope>
    <source>
        <strain evidence="2">Aabys</strain>
        <tissue evidence="2">Whole body</tissue>
    </source>
</reference>
<name>A0A9J7I1L8_MUSDO</name>
<dbReference type="GeneID" id="101892441"/>
<dbReference type="AlphaFoldDB" id="A0A9J7I1L8"/>
<sequence>MKLANHYELLPAIICSDFRSSSSFSSTKFSLCFYSRKTSESNKYYIKMAQKGNVAVNFFKSIYHNEFQWSVVKSFGLFFLGVRIAKEFAGVEIMPAIAH</sequence>
<accession>A0A9J7I1L8</accession>
<dbReference type="KEGG" id="mde:101892441"/>
<gene>
    <name evidence="2" type="primary">LOC101892441</name>
</gene>
<dbReference type="Proteomes" id="UP001652621">
    <property type="component" value="Unplaced"/>
</dbReference>
<dbReference type="RefSeq" id="XP_005181815.3">
    <property type="nucleotide sequence ID" value="XM_005181758.4"/>
</dbReference>
<dbReference type="OrthoDB" id="6016677at2759"/>
<evidence type="ECO:0000313" key="2">
    <source>
        <dbReference type="RefSeq" id="XP_005181815.3"/>
    </source>
</evidence>
<evidence type="ECO:0000313" key="1">
    <source>
        <dbReference type="Proteomes" id="UP001652621"/>
    </source>
</evidence>
<keyword evidence="1" id="KW-1185">Reference proteome</keyword>
<dbReference type="VEuPathDB" id="VectorBase:MDOMA2_006407"/>
<proteinExistence type="predicted"/>
<organism evidence="1 2">
    <name type="scientific">Musca domestica</name>
    <name type="common">House fly</name>
    <dbReference type="NCBI Taxonomy" id="7370"/>
    <lineage>
        <taxon>Eukaryota</taxon>
        <taxon>Metazoa</taxon>
        <taxon>Ecdysozoa</taxon>
        <taxon>Arthropoda</taxon>
        <taxon>Hexapoda</taxon>
        <taxon>Insecta</taxon>
        <taxon>Pterygota</taxon>
        <taxon>Neoptera</taxon>
        <taxon>Endopterygota</taxon>
        <taxon>Diptera</taxon>
        <taxon>Brachycera</taxon>
        <taxon>Muscomorpha</taxon>
        <taxon>Muscoidea</taxon>
        <taxon>Muscidae</taxon>
        <taxon>Musca</taxon>
    </lineage>
</organism>
<protein>
    <submittedName>
        <fullName evidence="2">Uncharacterized protein LOC101892441</fullName>
    </submittedName>
</protein>